<comment type="subcellular location">
    <subcellularLocation>
        <location evidence="1">Golgi apparatus membrane</location>
        <topology evidence="1">Peripheral membrane protein</topology>
        <orientation evidence="1">Cytoplasmic side</orientation>
    </subcellularLocation>
</comment>
<dbReference type="InterPro" id="IPR038261">
    <property type="entry name" value="GPP34-like_sf"/>
</dbReference>
<dbReference type="Proteomes" id="UP000517694">
    <property type="component" value="Unassembled WGS sequence"/>
</dbReference>
<reference evidence="5 6" key="1">
    <citation type="submission" date="2020-08" db="EMBL/GenBank/DDBJ databases">
        <title>Whole-Genome Sequence of French Clinical Streptomyces mexicanus Strain Q0842.</title>
        <authorList>
            <person name="Boxberger M."/>
            <person name="La Scola B."/>
        </authorList>
    </citation>
    <scope>NUCLEOTIDE SEQUENCE [LARGE SCALE GENOMIC DNA]</scope>
    <source>
        <strain evidence="5 6">Marseille-Q0842</strain>
    </source>
</reference>
<comment type="caution">
    <text evidence="5">The sequence shown here is derived from an EMBL/GenBank/DDBJ whole genome shotgun (WGS) entry which is preliminary data.</text>
</comment>
<keyword evidence="2" id="KW-0333">Golgi apparatus</keyword>
<dbReference type="AlphaFoldDB" id="A0A7X1HYC6"/>
<dbReference type="GO" id="GO:0070273">
    <property type="term" value="F:phosphatidylinositol-4-phosphate binding"/>
    <property type="evidence" value="ECO:0007669"/>
    <property type="project" value="InterPro"/>
</dbReference>
<name>A0A7X1HYC6_9ACTN</name>
<evidence type="ECO:0000313" key="5">
    <source>
        <dbReference type="EMBL" id="MBC2865459.1"/>
    </source>
</evidence>
<organism evidence="5 6">
    <name type="scientific">Streptomyces mexicanus</name>
    <dbReference type="NCBI Taxonomy" id="178566"/>
    <lineage>
        <taxon>Bacteria</taxon>
        <taxon>Bacillati</taxon>
        <taxon>Actinomycetota</taxon>
        <taxon>Actinomycetes</taxon>
        <taxon>Kitasatosporales</taxon>
        <taxon>Streptomycetaceae</taxon>
        <taxon>Streptomyces</taxon>
    </lineage>
</organism>
<evidence type="ECO:0000256" key="4">
    <source>
        <dbReference type="ARBA" id="ARBA00023136"/>
    </source>
</evidence>
<accession>A0A7X1HYC6</accession>
<dbReference type="GO" id="GO:0012505">
    <property type="term" value="C:endomembrane system"/>
    <property type="evidence" value="ECO:0007669"/>
    <property type="project" value="UniProtKB-ARBA"/>
</dbReference>
<dbReference type="InterPro" id="IPR008628">
    <property type="entry name" value="GPP34-like"/>
</dbReference>
<protein>
    <submittedName>
        <fullName evidence="5">GPP34 family phosphoprotein</fullName>
    </submittedName>
</protein>
<sequence length="233" mass="24605">MPPPGLSLPARLCLLAWGFDGSGRPGPVVHRLVRAGALIELAQRGLLVDDGGIATPVDLDARTGDPVLDGLLDLVRESLPRRWRTWVTSRPRYTFVELREQLAAAGHLRVGRRRVLGVFPAANHALRSVTVAEGLRARARQVLAGPSPAAEIGERDAALAVLAAAAGLCTTAPPGRADRAGRGRRVEELIERSAARSPALCGVVREIRTALIVAADADADTDAAEARGPADDR</sequence>
<dbReference type="Gene3D" id="1.10.3630.10">
    <property type="entry name" value="yeast vps74-n-term truncation variant domain like"/>
    <property type="match status" value="1"/>
</dbReference>
<keyword evidence="3" id="KW-0446">Lipid-binding</keyword>
<dbReference type="Pfam" id="PF05719">
    <property type="entry name" value="GPP34"/>
    <property type="match status" value="1"/>
</dbReference>
<keyword evidence="6" id="KW-1185">Reference proteome</keyword>
<evidence type="ECO:0000256" key="1">
    <source>
        <dbReference type="ARBA" id="ARBA00004255"/>
    </source>
</evidence>
<dbReference type="GO" id="GO:0005737">
    <property type="term" value="C:cytoplasm"/>
    <property type="evidence" value="ECO:0007669"/>
    <property type="project" value="UniProtKB-ARBA"/>
</dbReference>
<dbReference type="EMBL" id="JACMHY010000003">
    <property type="protein sequence ID" value="MBC2865459.1"/>
    <property type="molecule type" value="Genomic_DNA"/>
</dbReference>
<keyword evidence="4" id="KW-0472">Membrane</keyword>
<proteinExistence type="predicted"/>
<evidence type="ECO:0000256" key="2">
    <source>
        <dbReference type="ARBA" id="ARBA00023034"/>
    </source>
</evidence>
<gene>
    <name evidence="5" type="ORF">H1R13_10740</name>
</gene>
<evidence type="ECO:0000256" key="3">
    <source>
        <dbReference type="ARBA" id="ARBA00023121"/>
    </source>
</evidence>
<evidence type="ECO:0000313" key="6">
    <source>
        <dbReference type="Proteomes" id="UP000517694"/>
    </source>
</evidence>